<evidence type="ECO:0000256" key="1">
    <source>
        <dbReference type="ARBA" id="ARBA00001966"/>
    </source>
</evidence>
<dbReference type="Pfam" id="PF01869">
    <property type="entry name" value="BcrAD_BadFG"/>
    <property type="match status" value="1"/>
</dbReference>
<dbReference type="SUPFAM" id="SSF53067">
    <property type="entry name" value="Actin-like ATPase domain"/>
    <property type="match status" value="1"/>
</dbReference>
<comment type="caution">
    <text evidence="6">The sequence shown here is derived from an EMBL/GenBank/DDBJ whole genome shotgun (WGS) entry which is preliminary data.</text>
</comment>
<evidence type="ECO:0000256" key="2">
    <source>
        <dbReference type="ARBA" id="ARBA00022723"/>
    </source>
</evidence>
<name>A0A932FXI7_UNCTE</name>
<evidence type="ECO:0000259" key="5">
    <source>
        <dbReference type="Pfam" id="PF01869"/>
    </source>
</evidence>
<evidence type="ECO:0000256" key="4">
    <source>
        <dbReference type="ARBA" id="ARBA00023014"/>
    </source>
</evidence>
<dbReference type="EMBL" id="JACPRF010000371">
    <property type="protein sequence ID" value="MBI2877618.1"/>
    <property type="molecule type" value="Genomic_DNA"/>
</dbReference>
<evidence type="ECO:0000313" key="7">
    <source>
        <dbReference type="Proteomes" id="UP000769766"/>
    </source>
</evidence>
<dbReference type="PANTHER" id="PTHR32329">
    <property type="entry name" value="BIFUNCTIONAL PROTEIN [INCLUDES 2-HYDROXYACYL-COA DEHYDRATASE (N-TER) AND ITS ACTIVATOR DOMAIN (C_TERM)-RELATED"/>
    <property type="match status" value="1"/>
</dbReference>
<sequence>MSVVVAGVDVGAYTTKVVLLNEKEEVLGRALLRTGGDLSKASEEAYREALEAADLSRSAVNYVVSTGFGRYLVPFRNIQVTDLTAHARGIVHYFPQVRSILDIGNQSTRAFRIEPNGRVKVFRLNDKCAAGAGAFLLRVARYLEVPLEEIGAIALRSQDPQVISSVCAVLAETEIINQISAGTKLEDILKGAFTAIADQSLTLLRRVGVESEVALSGGVSKNPGVVKSLEEGLGQRLRYNAEGEEGSLYAGAVGAALLGLVRAKR</sequence>
<dbReference type="NCBIfam" id="TIGR00241">
    <property type="entry name" value="CoA_E_activ"/>
    <property type="match status" value="1"/>
</dbReference>
<dbReference type="Proteomes" id="UP000769766">
    <property type="component" value="Unassembled WGS sequence"/>
</dbReference>
<dbReference type="GO" id="GO:0046872">
    <property type="term" value="F:metal ion binding"/>
    <property type="evidence" value="ECO:0007669"/>
    <property type="project" value="UniProtKB-KW"/>
</dbReference>
<dbReference type="AlphaFoldDB" id="A0A932FXI7"/>
<keyword evidence="4" id="KW-0411">Iron-sulfur</keyword>
<dbReference type="GO" id="GO:0051536">
    <property type="term" value="F:iron-sulfur cluster binding"/>
    <property type="evidence" value="ECO:0007669"/>
    <property type="project" value="UniProtKB-KW"/>
</dbReference>
<gene>
    <name evidence="6" type="ORF">HYY20_12130</name>
</gene>
<proteinExistence type="predicted"/>
<keyword evidence="2" id="KW-0479">Metal-binding</keyword>
<protein>
    <submittedName>
        <fullName evidence="6">2-hydroxyglutaryl-CoA dehydratase</fullName>
    </submittedName>
</protein>
<evidence type="ECO:0000256" key="3">
    <source>
        <dbReference type="ARBA" id="ARBA00023004"/>
    </source>
</evidence>
<dbReference type="PANTHER" id="PTHR32329:SF2">
    <property type="entry name" value="BIFUNCTIONAL PROTEIN [INCLUDES 2-HYDROXYACYL-COA DEHYDRATASE (N-TER) AND ITS ACTIVATOR DOMAIN (C_TERM)"/>
    <property type="match status" value="1"/>
</dbReference>
<keyword evidence="3" id="KW-0408">Iron</keyword>
<dbReference type="InterPro" id="IPR008275">
    <property type="entry name" value="CoA_E_activase_dom"/>
</dbReference>
<dbReference type="InterPro" id="IPR002731">
    <property type="entry name" value="ATPase_BadF"/>
</dbReference>
<organism evidence="6 7">
    <name type="scientific">Tectimicrobiota bacterium</name>
    <dbReference type="NCBI Taxonomy" id="2528274"/>
    <lineage>
        <taxon>Bacteria</taxon>
        <taxon>Pseudomonadati</taxon>
        <taxon>Nitrospinota/Tectimicrobiota group</taxon>
        <taxon>Candidatus Tectimicrobiota</taxon>
    </lineage>
</organism>
<comment type="cofactor">
    <cofactor evidence="1">
        <name>[4Fe-4S] cluster</name>
        <dbReference type="ChEBI" id="CHEBI:49883"/>
    </cofactor>
</comment>
<dbReference type="Gene3D" id="3.30.420.40">
    <property type="match status" value="2"/>
</dbReference>
<evidence type="ECO:0000313" key="6">
    <source>
        <dbReference type="EMBL" id="MBI2877618.1"/>
    </source>
</evidence>
<reference evidence="6" key="1">
    <citation type="submission" date="2020-07" db="EMBL/GenBank/DDBJ databases">
        <title>Huge and variable diversity of episymbiotic CPR bacteria and DPANN archaea in groundwater ecosystems.</title>
        <authorList>
            <person name="He C.Y."/>
            <person name="Keren R."/>
            <person name="Whittaker M."/>
            <person name="Farag I.F."/>
            <person name="Doudna J."/>
            <person name="Cate J.H.D."/>
            <person name="Banfield J.F."/>
        </authorList>
    </citation>
    <scope>NUCLEOTIDE SEQUENCE</scope>
    <source>
        <strain evidence="6">NC_groundwater_672_Ag_B-0.1um_62_36</strain>
    </source>
</reference>
<accession>A0A932FXI7</accession>
<dbReference type="InterPro" id="IPR043129">
    <property type="entry name" value="ATPase_NBD"/>
</dbReference>
<dbReference type="InterPro" id="IPR051805">
    <property type="entry name" value="Dehydratase_Activator_Redct"/>
</dbReference>
<feature type="domain" description="ATPase BadF/BadG/BcrA/BcrD type" evidence="5">
    <location>
        <begin position="7"/>
        <end position="259"/>
    </location>
</feature>